<gene>
    <name evidence="4" type="ORF">THAR02_00235</name>
</gene>
<proteinExistence type="predicted"/>
<dbReference type="InterPro" id="IPR009081">
    <property type="entry name" value="PP-bd_ACP"/>
</dbReference>
<sequence>MRFRTLTSISEHATSTARLEDYLGRYSHGWTGLRCTVDELKVAGVDDASKGPNVIERLSNAASQAEAAVVVESVLKALIGAAIGIDAEDVDASKPLPEFGVDSLKAVEIRNHTKKELQSDISVFELLSAVPLADLSIKIASKSMLVKVSDI</sequence>
<dbReference type="InterPro" id="IPR020806">
    <property type="entry name" value="PKS_PP-bd"/>
</dbReference>
<dbReference type="EMBL" id="JOKZ01000003">
    <property type="protein sequence ID" value="KKP07699.1"/>
    <property type="molecule type" value="Genomic_DNA"/>
</dbReference>
<dbReference type="SMART" id="SM00823">
    <property type="entry name" value="PKS_PP"/>
    <property type="match status" value="1"/>
</dbReference>
<evidence type="ECO:0000313" key="4">
    <source>
        <dbReference type="EMBL" id="KKP07699.1"/>
    </source>
</evidence>
<organism evidence="4 5">
    <name type="scientific">Trichoderma harzianum</name>
    <name type="common">Hypocrea lixii</name>
    <dbReference type="NCBI Taxonomy" id="5544"/>
    <lineage>
        <taxon>Eukaryota</taxon>
        <taxon>Fungi</taxon>
        <taxon>Dikarya</taxon>
        <taxon>Ascomycota</taxon>
        <taxon>Pezizomycotina</taxon>
        <taxon>Sordariomycetes</taxon>
        <taxon>Hypocreomycetidae</taxon>
        <taxon>Hypocreales</taxon>
        <taxon>Hypocreaceae</taxon>
        <taxon>Trichoderma</taxon>
    </lineage>
</organism>
<evidence type="ECO:0000256" key="1">
    <source>
        <dbReference type="ARBA" id="ARBA00022450"/>
    </source>
</evidence>
<evidence type="ECO:0000256" key="2">
    <source>
        <dbReference type="ARBA" id="ARBA00022553"/>
    </source>
</evidence>
<feature type="domain" description="Carrier" evidence="3">
    <location>
        <begin position="69"/>
        <end position="143"/>
    </location>
</feature>
<dbReference type="OrthoDB" id="329835at2759"/>
<dbReference type="Pfam" id="PF00550">
    <property type="entry name" value="PP-binding"/>
    <property type="match status" value="1"/>
</dbReference>
<dbReference type="AlphaFoldDB" id="A0A0G0ATC9"/>
<keyword evidence="2" id="KW-0597">Phosphoprotein</keyword>
<dbReference type="GO" id="GO:0031177">
    <property type="term" value="F:phosphopantetheine binding"/>
    <property type="evidence" value="ECO:0007669"/>
    <property type="project" value="InterPro"/>
</dbReference>
<keyword evidence="1" id="KW-0596">Phosphopantetheine</keyword>
<comment type="caution">
    <text evidence="4">The sequence shown here is derived from an EMBL/GenBank/DDBJ whole genome shotgun (WGS) entry which is preliminary data.</text>
</comment>
<accession>A0A0G0ATC9</accession>
<name>A0A0G0ATC9_TRIHA</name>
<dbReference type="InterPro" id="IPR036736">
    <property type="entry name" value="ACP-like_sf"/>
</dbReference>
<protein>
    <submittedName>
        <fullName evidence="4">PKSN polyketide synthase for alternapyrone biosynthesis protein</fullName>
    </submittedName>
</protein>
<reference evidence="5" key="1">
    <citation type="journal article" date="2015" name="Genome Announc.">
        <title>Draft whole-genome sequence of the biocontrol agent Trichoderma harzianum T6776.</title>
        <authorList>
            <person name="Baroncelli R."/>
            <person name="Piaggeschi G."/>
            <person name="Fiorini L."/>
            <person name="Bertolini E."/>
            <person name="Zapparata A."/>
            <person name="Pe M.E."/>
            <person name="Sarrocco S."/>
            <person name="Vannacci G."/>
        </authorList>
    </citation>
    <scope>NUCLEOTIDE SEQUENCE [LARGE SCALE GENOMIC DNA]</scope>
    <source>
        <strain evidence="5">T6776</strain>
    </source>
</reference>
<dbReference type="SUPFAM" id="SSF47336">
    <property type="entry name" value="ACP-like"/>
    <property type="match status" value="1"/>
</dbReference>
<dbReference type="Gene3D" id="1.10.1200.10">
    <property type="entry name" value="ACP-like"/>
    <property type="match status" value="1"/>
</dbReference>
<dbReference type="Proteomes" id="UP000034112">
    <property type="component" value="Unassembled WGS sequence"/>
</dbReference>
<evidence type="ECO:0000313" key="5">
    <source>
        <dbReference type="Proteomes" id="UP000034112"/>
    </source>
</evidence>
<evidence type="ECO:0000259" key="3">
    <source>
        <dbReference type="PROSITE" id="PS50075"/>
    </source>
</evidence>
<dbReference type="PROSITE" id="PS50075">
    <property type="entry name" value="CARRIER"/>
    <property type="match status" value="1"/>
</dbReference>